<accession>A0A0W8I533</accession>
<gene>
    <name evidence="5" type="ORF">AVL61_12265</name>
</gene>
<dbReference type="Proteomes" id="UP000053512">
    <property type="component" value="Unassembled WGS sequence"/>
</dbReference>
<name>A0A0W8I533_KOCRO</name>
<feature type="domain" description="Glycosyl transferase family 1" evidence="3">
    <location>
        <begin position="382"/>
        <end position="553"/>
    </location>
</feature>
<dbReference type="Pfam" id="PF13439">
    <property type="entry name" value="Glyco_transf_4"/>
    <property type="match status" value="1"/>
</dbReference>
<dbReference type="RefSeq" id="WP_058875016.1">
    <property type="nucleotide sequence ID" value="NZ_LQBK01000038.1"/>
</dbReference>
<reference evidence="6" key="1">
    <citation type="submission" date="2015-12" db="EMBL/GenBank/DDBJ databases">
        <authorList>
            <person name="Nair G.R."/>
            <person name="Kaur G."/>
            <person name="Mayilraj S."/>
        </authorList>
    </citation>
    <scope>NUCLEOTIDE SEQUENCE [LARGE SCALE GENOMIC DNA]</scope>
    <source>
        <strain evidence="6">CD08_4</strain>
    </source>
</reference>
<dbReference type="Gene3D" id="3.40.50.2000">
    <property type="entry name" value="Glycogen Phosphorylase B"/>
    <property type="match status" value="2"/>
</dbReference>
<evidence type="ECO:0000259" key="3">
    <source>
        <dbReference type="Pfam" id="PF00534"/>
    </source>
</evidence>
<keyword evidence="1" id="KW-0328">Glycosyltransferase</keyword>
<sequence length="586" mass="62728">MPHTPHPFSPDDEPQAFWRPAARVLPTGAARPAARVLLRSPWPEAGAAVARALGPDAAAQRRLEARLRRGSPAPRTARRLAEAALSAGRVAEADRLLAQVPPDTRDLAGTRARRHRHVGRISEAVVELRRAAAAGRATPGERRRLLHYEDELRLLSGWRPALTPVVAYRPEPASVLHVLAEAPPRARGRRAPRAHSLLSATVAQGWTVTAVTRPGPAAAVGRAPGADAEVLDGVSYHRLLPAGRAPTPTARLQREAQALLELALRTRPAVLHTTSRAGNALVTRAVAESLGIPWVYEVRELPADRWAASRPAEAATSERHRLESAREVEVLAAAADVVTTSRAMRERVQALTRALPGGPVPVRVAPPAVDGPYLADPRPLQEARRVLGLPETARVVGAVADLVEHEGLDDLLRAAALVAADVPELLVLVVGDGPARAELEELAVRLGLGGRVRFAGRVPDEQVVQYHQAFDVFVVARKDRPVTRTAAPTESVEALATGTPVVATRLPVLAETVTDGITGMLTPPEEPETLATVLRMMLECPAVRRCLGVEGRRRVVPGRTWHGVASAAAEAYDHLTGRARSEEESA</sequence>
<evidence type="ECO:0000256" key="1">
    <source>
        <dbReference type="ARBA" id="ARBA00022676"/>
    </source>
</evidence>
<dbReference type="GO" id="GO:0016757">
    <property type="term" value="F:glycosyltransferase activity"/>
    <property type="evidence" value="ECO:0007669"/>
    <property type="project" value="UniProtKB-KW"/>
</dbReference>
<dbReference type="PANTHER" id="PTHR12526">
    <property type="entry name" value="GLYCOSYLTRANSFERASE"/>
    <property type="match status" value="1"/>
</dbReference>
<evidence type="ECO:0000259" key="4">
    <source>
        <dbReference type="Pfam" id="PF13439"/>
    </source>
</evidence>
<evidence type="ECO:0000313" key="6">
    <source>
        <dbReference type="Proteomes" id="UP000053512"/>
    </source>
</evidence>
<dbReference type="PANTHER" id="PTHR12526:SF510">
    <property type="entry name" value="D-INOSITOL 3-PHOSPHATE GLYCOSYLTRANSFERASE"/>
    <property type="match status" value="1"/>
</dbReference>
<dbReference type="SUPFAM" id="SSF53756">
    <property type="entry name" value="UDP-Glycosyltransferase/glycogen phosphorylase"/>
    <property type="match status" value="1"/>
</dbReference>
<dbReference type="AlphaFoldDB" id="A0A0W8I533"/>
<protein>
    <submittedName>
        <fullName evidence="5">Uncharacterized protein</fullName>
    </submittedName>
</protein>
<dbReference type="OrthoDB" id="509705at2"/>
<keyword evidence="2" id="KW-0808">Transferase</keyword>
<comment type="caution">
    <text evidence="5">The sequence shown here is derived from an EMBL/GenBank/DDBJ whole genome shotgun (WGS) entry which is preliminary data.</text>
</comment>
<organism evidence="5 6">
    <name type="scientific">Kocuria rosea subsp. polaris</name>
    <dbReference type="NCBI Taxonomy" id="136273"/>
    <lineage>
        <taxon>Bacteria</taxon>
        <taxon>Bacillati</taxon>
        <taxon>Actinomycetota</taxon>
        <taxon>Actinomycetes</taxon>
        <taxon>Micrococcales</taxon>
        <taxon>Micrococcaceae</taxon>
        <taxon>Kocuria</taxon>
    </lineage>
</organism>
<dbReference type="InterPro" id="IPR028098">
    <property type="entry name" value="Glyco_trans_4-like_N"/>
</dbReference>
<dbReference type="InterPro" id="IPR001296">
    <property type="entry name" value="Glyco_trans_1"/>
</dbReference>
<evidence type="ECO:0000313" key="5">
    <source>
        <dbReference type="EMBL" id="KUG52986.1"/>
    </source>
</evidence>
<dbReference type="Pfam" id="PF00534">
    <property type="entry name" value="Glycos_transf_1"/>
    <property type="match status" value="1"/>
</dbReference>
<dbReference type="EMBL" id="LQBK01000038">
    <property type="protein sequence ID" value="KUG52986.1"/>
    <property type="molecule type" value="Genomic_DNA"/>
</dbReference>
<feature type="domain" description="Glycosyltransferase subfamily 4-like N-terminal" evidence="4">
    <location>
        <begin position="194"/>
        <end position="370"/>
    </location>
</feature>
<evidence type="ECO:0000256" key="2">
    <source>
        <dbReference type="ARBA" id="ARBA00022679"/>
    </source>
</evidence>
<proteinExistence type="predicted"/>